<sequence length="163" mass="18842">MESESRLMNTESRKFAQQLRLNEANTSISSETNLPEVRYSTFLSAGLVVVMIFSQYSSKAIECVECSDMLFLESLHSRTRSTISTHCAFKPNSNKPLIEAPRIPPRRHAEIRKNKDFIRSLSQPVRTSPDDGARPRQKRRQQRRGHDESSMFTVKTERTKAYY</sequence>
<evidence type="ECO:0000256" key="1">
    <source>
        <dbReference type="SAM" id="MobiDB-lite"/>
    </source>
</evidence>
<evidence type="ECO:0000313" key="2">
    <source>
        <dbReference type="EMBL" id="GBP34649.1"/>
    </source>
</evidence>
<feature type="region of interest" description="Disordered" evidence="1">
    <location>
        <begin position="111"/>
        <end position="163"/>
    </location>
</feature>
<name>A0A4C1V7I5_EUMVA</name>
<feature type="compositionally biased region" description="Basic and acidic residues" evidence="1">
    <location>
        <begin position="144"/>
        <end position="163"/>
    </location>
</feature>
<gene>
    <name evidence="2" type="ORF">EVAR_19040_1</name>
</gene>
<reference evidence="2 3" key="1">
    <citation type="journal article" date="2019" name="Commun. Biol.">
        <title>The bagworm genome reveals a unique fibroin gene that provides high tensile strength.</title>
        <authorList>
            <person name="Kono N."/>
            <person name="Nakamura H."/>
            <person name="Ohtoshi R."/>
            <person name="Tomita M."/>
            <person name="Numata K."/>
            <person name="Arakawa K."/>
        </authorList>
    </citation>
    <scope>NUCLEOTIDE SEQUENCE [LARGE SCALE GENOMIC DNA]</scope>
</reference>
<accession>A0A4C1V7I5</accession>
<comment type="caution">
    <text evidence="2">The sequence shown here is derived from an EMBL/GenBank/DDBJ whole genome shotgun (WGS) entry which is preliminary data.</text>
</comment>
<evidence type="ECO:0000313" key="3">
    <source>
        <dbReference type="Proteomes" id="UP000299102"/>
    </source>
</evidence>
<organism evidence="2 3">
    <name type="scientific">Eumeta variegata</name>
    <name type="common">Bagworm moth</name>
    <name type="synonym">Eumeta japonica</name>
    <dbReference type="NCBI Taxonomy" id="151549"/>
    <lineage>
        <taxon>Eukaryota</taxon>
        <taxon>Metazoa</taxon>
        <taxon>Ecdysozoa</taxon>
        <taxon>Arthropoda</taxon>
        <taxon>Hexapoda</taxon>
        <taxon>Insecta</taxon>
        <taxon>Pterygota</taxon>
        <taxon>Neoptera</taxon>
        <taxon>Endopterygota</taxon>
        <taxon>Lepidoptera</taxon>
        <taxon>Glossata</taxon>
        <taxon>Ditrysia</taxon>
        <taxon>Tineoidea</taxon>
        <taxon>Psychidae</taxon>
        <taxon>Oiketicinae</taxon>
        <taxon>Eumeta</taxon>
    </lineage>
</organism>
<proteinExistence type="predicted"/>
<dbReference type="Proteomes" id="UP000299102">
    <property type="component" value="Unassembled WGS sequence"/>
</dbReference>
<dbReference type="EMBL" id="BGZK01000291">
    <property type="protein sequence ID" value="GBP34649.1"/>
    <property type="molecule type" value="Genomic_DNA"/>
</dbReference>
<keyword evidence="3" id="KW-1185">Reference proteome</keyword>
<protein>
    <submittedName>
        <fullName evidence="2">Uncharacterized protein</fullName>
    </submittedName>
</protein>
<dbReference type="AlphaFoldDB" id="A0A4C1V7I5"/>